<reference evidence="8" key="1">
    <citation type="journal article" date="2019" name="bioRxiv">
        <title>The Genome of the Zebra Mussel, Dreissena polymorpha: A Resource for Invasive Species Research.</title>
        <authorList>
            <person name="McCartney M.A."/>
            <person name="Auch B."/>
            <person name="Kono T."/>
            <person name="Mallez S."/>
            <person name="Zhang Y."/>
            <person name="Obille A."/>
            <person name="Becker A."/>
            <person name="Abrahante J.E."/>
            <person name="Garbe J."/>
            <person name="Badalamenti J.P."/>
            <person name="Herman A."/>
            <person name="Mangelson H."/>
            <person name="Liachko I."/>
            <person name="Sullivan S."/>
            <person name="Sone E.D."/>
            <person name="Koren S."/>
            <person name="Silverstein K.A.T."/>
            <person name="Beckman K.B."/>
            <person name="Gohl D.M."/>
        </authorList>
    </citation>
    <scope>NUCLEOTIDE SEQUENCE</scope>
    <source>
        <strain evidence="8">Duluth1</strain>
        <tissue evidence="8">Whole animal</tissue>
    </source>
</reference>
<keyword evidence="2" id="KW-0964">Secreted</keyword>
<dbReference type="PANTHER" id="PTHR24040:SF13">
    <property type="entry name" value="FIBROPELLIN-1"/>
    <property type="match status" value="1"/>
</dbReference>
<dbReference type="PROSITE" id="PS01187">
    <property type="entry name" value="EGF_CA"/>
    <property type="match status" value="1"/>
</dbReference>
<keyword evidence="4 6" id="KW-1015">Disulfide bond</keyword>
<dbReference type="InterPro" id="IPR018097">
    <property type="entry name" value="EGF_Ca-bd_CS"/>
</dbReference>
<dbReference type="FunFam" id="2.10.25.10:FF:000125">
    <property type="entry name" value="Neurogenic locus notch protein-like"/>
    <property type="match status" value="1"/>
</dbReference>
<dbReference type="GO" id="GO:0005576">
    <property type="term" value="C:extracellular region"/>
    <property type="evidence" value="ECO:0007669"/>
    <property type="project" value="UniProtKB-SubCell"/>
</dbReference>
<dbReference type="InterPro" id="IPR001881">
    <property type="entry name" value="EGF-like_Ca-bd_dom"/>
</dbReference>
<dbReference type="InterPro" id="IPR000742">
    <property type="entry name" value="EGF"/>
</dbReference>
<sequence>MQGETCHEDRNECATSSTLCLSRGECVNTPGSFKCACYSGWEGHRCQHRDQTVAVVQCLAGFTGSMCRDDIDECSRWVVVIKK</sequence>
<evidence type="ECO:0000313" key="8">
    <source>
        <dbReference type="EMBL" id="KAH3855899.1"/>
    </source>
</evidence>
<keyword evidence="5" id="KW-0325">Glycoprotein</keyword>
<dbReference type="PROSITE" id="PS01186">
    <property type="entry name" value="EGF_2"/>
    <property type="match status" value="1"/>
</dbReference>
<dbReference type="InterPro" id="IPR000152">
    <property type="entry name" value="EGF-type_Asp/Asn_hydroxyl_site"/>
</dbReference>
<dbReference type="SUPFAM" id="SSF57196">
    <property type="entry name" value="EGF/Laminin"/>
    <property type="match status" value="1"/>
</dbReference>
<dbReference type="InterPro" id="IPR049883">
    <property type="entry name" value="NOTCH1_EGF-like"/>
</dbReference>
<evidence type="ECO:0000259" key="7">
    <source>
        <dbReference type="PROSITE" id="PS50026"/>
    </source>
</evidence>
<proteinExistence type="predicted"/>
<dbReference type="SMART" id="SM00179">
    <property type="entry name" value="EGF_CA"/>
    <property type="match status" value="1"/>
</dbReference>
<evidence type="ECO:0000313" key="9">
    <source>
        <dbReference type="Proteomes" id="UP000828390"/>
    </source>
</evidence>
<dbReference type="Gene3D" id="2.10.25.10">
    <property type="entry name" value="Laminin"/>
    <property type="match status" value="1"/>
</dbReference>
<dbReference type="PROSITE" id="PS00022">
    <property type="entry name" value="EGF_1"/>
    <property type="match status" value="1"/>
</dbReference>
<protein>
    <recommendedName>
        <fullName evidence="7">EGF-like domain-containing protein</fullName>
    </recommendedName>
</protein>
<evidence type="ECO:0000256" key="3">
    <source>
        <dbReference type="ARBA" id="ARBA00022536"/>
    </source>
</evidence>
<organism evidence="8 9">
    <name type="scientific">Dreissena polymorpha</name>
    <name type="common">Zebra mussel</name>
    <name type="synonym">Mytilus polymorpha</name>
    <dbReference type="NCBI Taxonomy" id="45954"/>
    <lineage>
        <taxon>Eukaryota</taxon>
        <taxon>Metazoa</taxon>
        <taxon>Spiralia</taxon>
        <taxon>Lophotrochozoa</taxon>
        <taxon>Mollusca</taxon>
        <taxon>Bivalvia</taxon>
        <taxon>Autobranchia</taxon>
        <taxon>Heteroconchia</taxon>
        <taxon>Euheterodonta</taxon>
        <taxon>Imparidentia</taxon>
        <taxon>Neoheterodontei</taxon>
        <taxon>Myida</taxon>
        <taxon>Dreissenoidea</taxon>
        <taxon>Dreissenidae</taxon>
        <taxon>Dreissena</taxon>
    </lineage>
</organism>
<gene>
    <name evidence="8" type="ORF">DPMN_098474</name>
</gene>
<evidence type="ECO:0000256" key="5">
    <source>
        <dbReference type="ARBA" id="ARBA00023180"/>
    </source>
</evidence>
<dbReference type="PROSITE" id="PS50026">
    <property type="entry name" value="EGF_3"/>
    <property type="match status" value="1"/>
</dbReference>
<dbReference type="GO" id="GO:0005509">
    <property type="term" value="F:calcium ion binding"/>
    <property type="evidence" value="ECO:0007669"/>
    <property type="project" value="InterPro"/>
</dbReference>
<comment type="caution">
    <text evidence="8">The sequence shown here is derived from an EMBL/GenBank/DDBJ whole genome shotgun (WGS) entry which is preliminary data.</text>
</comment>
<dbReference type="Proteomes" id="UP000828390">
    <property type="component" value="Unassembled WGS sequence"/>
</dbReference>
<dbReference type="SMART" id="SM00181">
    <property type="entry name" value="EGF"/>
    <property type="match status" value="1"/>
</dbReference>
<feature type="disulfide bond" evidence="6">
    <location>
        <begin position="37"/>
        <end position="46"/>
    </location>
</feature>
<dbReference type="EMBL" id="JAIWYP010000003">
    <property type="protein sequence ID" value="KAH3855899.1"/>
    <property type="molecule type" value="Genomic_DNA"/>
</dbReference>
<reference evidence="8" key="2">
    <citation type="submission" date="2020-11" db="EMBL/GenBank/DDBJ databases">
        <authorList>
            <person name="McCartney M.A."/>
            <person name="Auch B."/>
            <person name="Kono T."/>
            <person name="Mallez S."/>
            <person name="Becker A."/>
            <person name="Gohl D.M."/>
            <person name="Silverstein K.A.T."/>
            <person name="Koren S."/>
            <person name="Bechman K.B."/>
            <person name="Herman A."/>
            <person name="Abrahante J.E."/>
            <person name="Garbe J."/>
        </authorList>
    </citation>
    <scope>NUCLEOTIDE SEQUENCE</scope>
    <source>
        <strain evidence="8">Duluth1</strain>
        <tissue evidence="8">Whole animal</tissue>
    </source>
</reference>
<evidence type="ECO:0000256" key="6">
    <source>
        <dbReference type="PROSITE-ProRule" id="PRU00076"/>
    </source>
</evidence>
<dbReference type="AlphaFoldDB" id="A0A9D4R5P0"/>
<dbReference type="PROSITE" id="PS00010">
    <property type="entry name" value="ASX_HYDROXYL"/>
    <property type="match status" value="1"/>
</dbReference>
<feature type="domain" description="EGF-like" evidence="7">
    <location>
        <begin position="9"/>
        <end position="47"/>
    </location>
</feature>
<keyword evidence="9" id="KW-1185">Reference proteome</keyword>
<comment type="caution">
    <text evidence="6">Lacks conserved residue(s) required for the propagation of feature annotation.</text>
</comment>
<accession>A0A9D4R5P0</accession>
<dbReference type="InterPro" id="IPR051145">
    <property type="entry name" value="GAS-SHBG-PROS"/>
</dbReference>
<evidence type="ECO:0000256" key="2">
    <source>
        <dbReference type="ARBA" id="ARBA00022525"/>
    </source>
</evidence>
<dbReference type="Pfam" id="PF07645">
    <property type="entry name" value="EGF_CA"/>
    <property type="match status" value="1"/>
</dbReference>
<evidence type="ECO:0000256" key="1">
    <source>
        <dbReference type="ARBA" id="ARBA00004613"/>
    </source>
</evidence>
<comment type="subcellular location">
    <subcellularLocation>
        <location evidence="1">Secreted</location>
    </subcellularLocation>
</comment>
<dbReference type="PANTHER" id="PTHR24040">
    <property type="entry name" value="LAMININ G-LIKE DOMAIN-CONTAINING PROTEIN"/>
    <property type="match status" value="1"/>
</dbReference>
<name>A0A9D4R5P0_DREPO</name>
<evidence type="ECO:0000256" key="4">
    <source>
        <dbReference type="ARBA" id="ARBA00023157"/>
    </source>
</evidence>
<dbReference type="CDD" id="cd00054">
    <property type="entry name" value="EGF_CA"/>
    <property type="match status" value="1"/>
</dbReference>
<keyword evidence="3 6" id="KW-0245">EGF-like domain</keyword>